<dbReference type="AlphaFoldDB" id="A0A081B4K9"/>
<evidence type="ECO:0000313" key="2">
    <source>
        <dbReference type="EMBL" id="ETO86070.1"/>
    </source>
</evidence>
<dbReference type="SUPFAM" id="SSF52058">
    <property type="entry name" value="L domain-like"/>
    <property type="match status" value="1"/>
</dbReference>
<feature type="transmembrane region" description="Helical" evidence="1">
    <location>
        <begin position="279"/>
        <end position="300"/>
    </location>
</feature>
<accession>A0A081B4K9</accession>
<keyword evidence="1" id="KW-0472">Membrane</keyword>
<feature type="transmembrane region" description="Helical" evidence="1">
    <location>
        <begin position="185"/>
        <end position="205"/>
    </location>
</feature>
<comment type="caution">
    <text evidence="2">The sequence shown here is derived from an EMBL/GenBank/DDBJ whole genome shotgun (WGS) entry which is preliminary data.</text>
</comment>
<feature type="transmembrane region" description="Helical" evidence="1">
    <location>
        <begin position="74"/>
        <end position="96"/>
    </location>
</feature>
<dbReference type="InterPro" id="IPR032675">
    <property type="entry name" value="LRR_dom_sf"/>
</dbReference>
<organism evidence="2 3">
    <name type="scientific">Phytophthora nicotianae P1976</name>
    <dbReference type="NCBI Taxonomy" id="1317066"/>
    <lineage>
        <taxon>Eukaryota</taxon>
        <taxon>Sar</taxon>
        <taxon>Stramenopiles</taxon>
        <taxon>Oomycota</taxon>
        <taxon>Peronosporomycetes</taxon>
        <taxon>Peronosporales</taxon>
        <taxon>Peronosporaceae</taxon>
        <taxon>Phytophthora</taxon>
    </lineage>
</organism>
<dbReference type="OrthoDB" id="1053178at2759"/>
<gene>
    <name evidence="2" type="ORF">F444_00359</name>
</gene>
<feature type="transmembrane region" description="Helical" evidence="1">
    <location>
        <begin position="20"/>
        <end position="48"/>
    </location>
</feature>
<protein>
    <submittedName>
        <fullName evidence="2">Uncharacterized protein</fullName>
    </submittedName>
</protein>
<evidence type="ECO:0000256" key="1">
    <source>
        <dbReference type="SAM" id="Phobius"/>
    </source>
</evidence>
<name>A0A081B4K9_PHYNI</name>
<keyword evidence="1" id="KW-0812">Transmembrane</keyword>
<feature type="transmembrane region" description="Helical" evidence="1">
    <location>
        <begin position="217"/>
        <end position="240"/>
    </location>
</feature>
<dbReference type="Gene3D" id="3.80.10.10">
    <property type="entry name" value="Ribonuclease Inhibitor"/>
    <property type="match status" value="1"/>
</dbReference>
<dbReference type="EMBL" id="ANJA01000088">
    <property type="protein sequence ID" value="ETO86070.1"/>
    <property type="molecule type" value="Genomic_DNA"/>
</dbReference>
<dbReference type="Proteomes" id="UP000028582">
    <property type="component" value="Unassembled WGS sequence"/>
</dbReference>
<proteinExistence type="predicted"/>
<reference evidence="2 3" key="1">
    <citation type="submission" date="2013-11" db="EMBL/GenBank/DDBJ databases">
        <title>The Genome Sequence of Phytophthora parasitica P1976.</title>
        <authorList>
            <consortium name="The Broad Institute Genomics Platform"/>
            <person name="Russ C."/>
            <person name="Tyler B."/>
            <person name="Panabieres F."/>
            <person name="Shan W."/>
            <person name="Tripathy S."/>
            <person name="Grunwald N."/>
            <person name="Machado M."/>
            <person name="Johnson C.S."/>
            <person name="Walker B."/>
            <person name="Young S."/>
            <person name="Zeng Q."/>
            <person name="Gargeya S."/>
            <person name="Fitzgerald M."/>
            <person name="Haas B."/>
            <person name="Abouelleil A."/>
            <person name="Allen A.W."/>
            <person name="Alvarado L."/>
            <person name="Arachchi H.M."/>
            <person name="Berlin A.M."/>
            <person name="Chapman S.B."/>
            <person name="Gainer-Dewar J."/>
            <person name="Goldberg J."/>
            <person name="Griggs A."/>
            <person name="Gujja S."/>
            <person name="Hansen M."/>
            <person name="Howarth C."/>
            <person name="Imamovic A."/>
            <person name="Ireland A."/>
            <person name="Larimer J."/>
            <person name="McCowan C."/>
            <person name="Murphy C."/>
            <person name="Pearson M."/>
            <person name="Poon T.W."/>
            <person name="Priest M."/>
            <person name="Roberts A."/>
            <person name="Saif S."/>
            <person name="Shea T."/>
            <person name="Sisk P."/>
            <person name="Sykes S."/>
            <person name="Wortman J."/>
            <person name="Nusbaum C."/>
            <person name="Birren B."/>
        </authorList>
    </citation>
    <scope>NUCLEOTIDE SEQUENCE [LARGE SCALE GENOMIC DNA]</scope>
    <source>
        <strain evidence="2 3">P1976</strain>
    </source>
</reference>
<evidence type="ECO:0000313" key="3">
    <source>
        <dbReference type="Proteomes" id="UP000028582"/>
    </source>
</evidence>
<sequence>MPDLSSETSTEVVKLSYWMFAVWWMILLGIHVVAGVYTALYAYCYWFLKDTFLNYNLEVYQIGMPAPYHKMISIVHASMSGLHGVCIILMVSGSIWQRSLSFTPWSSCNADAKSVEDKVFRTRSALMESFSKVYGKVTDRHGFCGVNGEHFPVLLVCREILETVLQTIQAYRMSMLLPRTLLNRFYVVLLVTNCWSSIVIYSFFFKGDEARRRFVCIILDCILDLMSCMGVQLMVVLSYWSDYVVDLGGFWDFVWYDDMWTARALNEFRVVVVVSWSDLISRVIFSVGLILATNSIKRLLRHLPRGNNRMVQCVNEATVVPKLKLKSETSCDADKAASIMPTPRLWLLRDRRNVRSRLEKNLLHTAHLLFAAWGLVVLGFHIHASAQPSLPQCLMQVRPWTASRPSCYLVGFDCHTLAISGRLTEVEEKFSEFDGTTVVQLLILHCPALEMPESIAGFLTLRGIKVYNSTIFDWGESAAITNTNHPEMASLYVIRTNMTNGLLPAGFQSLDFPHNMHDIDFCVTNLHTLPDDLDSKWPHNSVIMIEFSQLLIIPPVILRLEPIYLSVSGNPITEIPPEIFEIPGLLILGIGATNINELPRDVTLPSSTLSVVQLGETNISFFWSWMDQLIEGPMGPVLLWTSDSPYCTDLYKIQKGTADTFSVPMSPEYSSYLMNSSETNMEVITNTVICIKSDPHLYFLTIDDFNLAISTPQALVRS</sequence>
<keyword evidence="1" id="KW-1133">Transmembrane helix</keyword>
<feature type="transmembrane region" description="Helical" evidence="1">
    <location>
        <begin position="361"/>
        <end position="382"/>
    </location>
</feature>